<gene>
    <name evidence="1" type="ORF">AFI02nite_28360</name>
</gene>
<dbReference type="EMBL" id="BJTZ01000020">
    <property type="protein sequence ID" value="GEK14800.1"/>
    <property type="molecule type" value="Genomic_DNA"/>
</dbReference>
<organism evidence="1 2">
    <name type="scientific">Aliivibrio fischeri</name>
    <name type="common">Vibrio fischeri</name>
    <dbReference type="NCBI Taxonomy" id="668"/>
    <lineage>
        <taxon>Bacteria</taxon>
        <taxon>Pseudomonadati</taxon>
        <taxon>Pseudomonadota</taxon>
        <taxon>Gammaproteobacteria</taxon>
        <taxon>Vibrionales</taxon>
        <taxon>Vibrionaceae</taxon>
        <taxon>Aliivibrio</taxon>
    </lineage>
</organism>
<name>A0A510UNG0_ALIFS</name>
<reference evidence="1 2" key="1">
    <citation type="submission" date="2019-07" db="EMBL/GenBank/DDBJ databases">
        <title>Whole genome shotgun sequence of Aliivibrio fischeri NBRC 101058.</title>
        <authorList>
            <person name="Hosoyama A."/>
            <person name="Uohara A."/>
            <person name="Ohji S."/>
            <person name="Ichikawa N."/>
        </authorList>
    </citation>
    <scope>NUCLEOTIDE SEQUENCE [LARGE SCALE GENOMIC DNA]</scope>
    <source>
        <strain evidence="1 2">NBRC 101058</strain>
    </source>
</reference>
<dbReference type="Proteomes" id="UP000321787">
    <property type="component" value="Unassembled WGS sequence"/>
</dbReference>
<sequence length="64" mass="7582">MMKETIFLTSCVRDLAQAYSVFSTFISLQRKKETDLDHTFVVLRKNNTYLDRYIEFVIISKAEI</sequence>
<dbReference type="AlphaFoldDB" id="A0A510UNG0"/>
<evidence type="ECO:0000313" key="1">
    <source>
        <dbReference type="EMBL" id="GEK14800.1"/>
    </source>
</evidence>
<evidence type="ECO:0000313" key="2">
    <source>
        <dbReference type="Proteomes" id="UP000321787"/>
    </source>
</evidence>
<proteinExistence type="predicted"/>
<accession>A0A510UNG0</accession>
<protein>
    <submittedName>
        <fullName evidence="1">Uncharacterized protein</fullName>
    </submittedName>
</protein>
<comment type="caution">
    <text evidence="1">The sequence shown here is derived from an EMBL/GenBank/DDBJ whole genome shotgun (WGS) entry which is preliminary data.</text>
</comment>